<dbReference type="STRING" id="39966.A0A369JIW1"/>
<evidence type="ECO:0000313" key="5">
    <source>
        <dbReference type="EMBL" id="RDB20507.1"/>
    </source>
</evidence>
<feature type="region of interest" description="Disordered" evidence="2">
    <location>
        <begin position="172"/>
        <end position="256"/>
    </location>
</feature>
<feature type="region of interest" description="Disordered" evidence="2">
    <location>
        <begin position="138"/>
        <end position="157"/>
    </location>
</feature>
<accession>A0A369JIW1</accession>
<sequence length="285" mass="29246">MYSTTPALVLAFFWILNFALLVDAGIYVLKPSARSTCHGGQNCTIDWLDDGSRPLVSAIGLCTFGLYTGKQKLVQAIPAVDVSITHSVTFMPNPAAGPNSDAYYIGITSTVLKDNSSTPYTAYSPWFSIDQMTGSFESPLPEATSKPPLPSTISLSTSGSTTVLSTITVGTLSTSLPPIGDPTPTSTKPVSTSKSTSTSKSSSPSKAPTASPSPTRLTTSIRPSSLSSPTGTSTVSPTSTSTGPATGTGNITPAPSPLTNGAVSRVLPCPALALLLLAPLLLSFL</sequence>
<feature type="compositionally biased region" description="Low complexity" evidence="2">
    <location>
        <begin position="223"/>
        <end position="249"/>
    </location>
</feature>
<evidence type="ECO:0000256" key="1">
    <source>
        <dbReference type="ARBA" id="ARBA00022729"/>
    </source>
</evidence>
<name>A0A369JIW1_HYPMA</name>
<dbReference type="GO" id="GO:0031505">
    <property type="term" value="P:fungal-type cell wall organization"/>
    <property type="evidence" value="ECO:0007669"/>
    <property type="project" value="TreeGrafter"/>
</dbReference>
<feature type="domain" description="Yeast cell wall synthesis Kre9/Knh1-like N-terminal" evidence="4">
    <location>
        <begin position="30"/>
        <end position="129"/>
    </location>
</feature>
<proteinExistence type="predicted"/>
<organism evidence="5 6">
    <name type="scientific">Hypsizygus marmoreus</name>
    <name type="common">White beech mushroom</name>
    <name type="synonym">Agaricus marmoreus</name>
    <dbReference type="NCBI Taxonomy" id="39966"/>
    <lineage>
        <taxon>Eukaryota</taxon>
        <taxon>Fungi</taxon>
        <taxon>Dikarya</taxon>
        <taxon>Basidiomycota</taxon>
        <taxon>Agaricomycotina</taxon>
        <taxon>Agaricomycetes</taxon>
        <taxon>Agaricomycetidae</taxon>
        <taxon>Agaricales</taxon>
        <taxon>Tricholomatineae</taxon>
        <taxon>Lyophyllaceae</taxon>
        <taxon>Hypsizygus</taxon>
    </lineage>
</organism>
<dbReference type="PANTHER" id="PTHR28154:SF1">
    <property type="entry name" value="CELL WALL SYNTHESIS PROTEIN KNH1-RELATED"/>
    <property type="match status" value="1"/>
</dbReference>
<feature type="compositionally biased region" description="Low complexity" evidence="2">
    <location>
        <begin position="172"/>
        <end position="215"/>
    </location>
</feature>
<feature type="signal peptide" evidence="3">
    <location>
        <begin position="1"/>
        <end position="24"/>
    </location>
</feature>
<gene>
    <name evidence="5" type="ORF">Hypma_012406</name>
</gene>
<comment type="caution">
    <text evidence="5">The sequence shown here is derived from an EMBL/GenBank/DDBJ whole genome shotgun (WGS) entry which is preliminary data.</text>
</comment>
<keyword evidence="1 3" id="KW-0732">Signal</keyword>
<dbReference type="GO" id="GO:0006078">
    <property type="term" value="P:(1-&gt;6)-beta-D-glucan biosynthetic process"/>
    <property type="evidence" value="ECO:0007669"/>
    <property type="project" value="InterPro"/>
</dbReference>
<evidence type="ECO:0000256" key="3">
    <source>
        <dbReference type="SAM" id="SignalP"/>
    </source>
</evidence>
<dbReference type="PANTHER" id="PTHR28154">
    <property type="entry name" value="CELL WALL SYNTHESIS PROTEIN KNH1-RELATED"/>
    <property type="match status" value="1"/>
</dbReference>
<dbReference type="GO" id="GO:0042546">
    <property type="term" value="P:cell wall biogenesis"/>
    <property type="evidence" value="ECO:0007669"/>
    <property type="project" value="InterPro"/>
</dbReference>
<dbReference type="GO" id="GO:0005576">
    <property type="term" value="C:extracellular region"/>
    <property type="evidence" value="ECO:0007669"/>
    <property type="project" value="TreeGrafter"/>
</dbReference>
<feature type="chain" id="PRO_5016778943" description="Yeast cell wall synthesis Kre9/Knh1-like N-terminal domain-containing protein" evidence="3">
    <location>
        <begin position="25"/>
        <end position="285"/>
    </location>
</feature>
<evidence type="ECO:0000256" key="2">
    <source>
        <dbReference type="SAM" id="MobiDB-lite"/>
    </source>
</evidence>
<dbReference type="Proteomes" id="UP000076154">
    <property type="component" value="Unassembled WGS sequence"/>
</dbReference>
<dbReference type="EMBL" id="LUEZ02000062">
    <property type="protein sequence ID" value="RDB20507.1"/>
    <property type="molecule type" value="Genomic_DNA"/>
</dbReference>
<dbReference type="InParanoid" id="A0A369JIW1"/>
<dbReference type="Pfam" id="PF10342">
    <property type="entry name" value="Kre9_KNH"/>
    <property type="match status" value="1"/>
</dbReference>
<dbReference type="InterPro" id="IPR045328">
    <property type="entry name" value="Kre9/Knh1"/>
</dbReference>
<protein>
    <recommendedName>
        <fullName evidence="4">Yeast cell wall synthesis Kre9/Knh1-like N-terminal domain-containing protein</fullName>
    </recommendedName>
</protein>
<evidence type="ECO:0000313" key="6">
    <source>
        <dbReference type="Proteomes" id="UP000076154"/>
    </source>
</evidence>
<dbReference type="OrthoDB" id="2432613at2759"/>
<evidence type="ECO:0000259" key="4">
    <source>
        <dbReference type="Pfam" id="PF10342"/>
    </source>
</evidence>
<dbReference type="InterPro" id="IPR018466">
    <property type="entry name" value="Kre9/Knh1-like_N"/>
</dbReference>
<reference evidence="5" key="1">
    <citation type="submission" date="2018-04" db="EMBL/GenBank/DDBJ databases">
        <title>Whole genome sequencing of Hypsizygus marmoreus.</title>
        <authorList>
            <person name="Choi I.-G."/>
            <person name="Min B."/>
            <person name="Kim J.-G."/>
            <person name="Kim S."/>
            <person name="Oh Y.-L."/>
            <person name="Kong W.-S."/>
            <person name="Park H."/>
            <person name="Jeong J."/>
            <person name="Song E.-S."/>
        </authorList>
    </citation>
    <scope>NUCLEOTIDE SEQUENCE [LARGE SCALE GENOMIC DNA]</scope>
    <source>
        <strain evidence="5">51987-8</strain>
    </source>
</reference>
<keyword evidence="6" id="KW-1185">Reference proteome</keyword>
<dbReference type="AlphaFoldDB" id="A0A369JIW1"/>